<comment type="caution">
    <text evidence="1">The sequence shown here is derived from an EMBL/GenBank/DDBJ whole genome shotgun (WGS) entry which is preliminary data.</text>
</comment>
<sequence>MHFTWEVVGTPVLLLTEMLFVCVSAKWETPSLFRLKRIHFSLLSALSSICLVLSLPDVIHTHTTHPPPHTHIHTHTHTHPNTHTPTLYVTSVRFYMEYYSVCALAQTFADTLMPCEQTLMEFPCGDLSNQFTLLSDLSLYRCFDDCFKKIDFEFF</sequence>
<organism evidence="1 2">
    <name type="scientific">Goodea atripinnis</name>
    <dbReference type="NCBI Taxonomy" id="208336"/>
    <lineage>
        <taxon>Eukaryota</taxon>
        <taxon>Metazoa</taxon>
        <taxon>Chordata</taxon>
        <taxon>Craniata</taxon>
        <taxon>Vertebrata</taxon>
        <taxon>Euteleostomi</taxon>
        <taxon>Actinopterygii</taxon>
        <taxon>Neopterygii</taxon>
        <taxon>Teleostei</taxon>
        <taxon>Neoteleostei</taxon>
        <taxon>Acanthomorphata</taxon>
        <taxon>Ovalentaria</taxon>
        <taxon>Atherinomorphae</taxon>
        <taxon>Cyprinodontiformes</taxon>
        <taxon>Goodeidae</taxon>
        <taxon>Goodea</taxon>
    </lineage>
</organism>
<evidence type="ECO:0000313" key="2">
    <source>
        <dbReference type="Proteomes" id="UP001476798"/>
    </source>
</evidence>
<dbReference type="EMBL" id="JAHRIO010072597">
    <property type="protein sequence ID" value="MEQ2182601.1"/>
    <property type="molecule type" value="Genomic_DNA"/>
</dbReference>
<proteinExistence type="predicted"/>
<reference evidence="1 2" key="1">
    <citation type="submission" date="2021-06" db="EMBL/GenBank/DDBJ databases">
        <authorList>
            <person name="Palmer J.M."/>
        </authorList>
    </citation>
    <scope>NUCLEOTIDE SEQUENCE [LARGE SCALE GENOMIC DNA]</scope>
    <source>
        <strain evidence="1 2">GA_2019</strain>
        <tissue evidence="1">Muscle</tissue>
    </source>
</reference>
<evidence type="ECO:0000313" key="1">
    <source>
        <dbReference type="EMBL" id="MEQ2182601.1"/>
    </source>
</evidence>
<gene>
    <name evidence="1" type="ORF">GOODEAATRI_024021</name>
</gene>
<keyword evidence="2" id="KW-1185">Reference proteome</keyword>
<protein>
    <submittedName>
        <fullName evidence="1">Uncharacterized protein</fullName>
    </submittedName>
</protein>
<accession>A0ABV0PGR3</accession>
<dbReference type="Proteomes" id="UP001476798">
    <property type="component" value="Unassembled WGS sequence"/>
</dbReference>
<name>A0ABV0PGR3_9TELE</name>